<accession>A0A678WD80</accession>
<evidence type="ECO:0000313" key="6">
    <source>
        <dbReference type="EMBL" id="AYM00494.1"/>
    </source>
</evidence>
<dbReference type="InterPro" id="IPR046849">
    <property type="entry name" value="E2_motif"/>
</dbReference>
<feature type="region of interest" description="Disordered" evidence="4">
    <location>
        <begin position="1"/>
        <end position="29"/>
    </location>
</feature>
<dbReference type="Pfam" id="PF20431">
    <property type="entry name" value="E_motif"/>
    <property type="match status" value="1"/>
</dbReference>
<feature type="repeat" description="PPR" evidence="3">
    <location>
        <begin position="343"/>
        <end position="378"/>
    </location>
</feature>
<reference evidence="6" key="1">
    <citation type="journal article" date="2018" name="Molecules">
        <title>The Pentatricopeptide Repeat Gene Family in Salvia miltiorrhiza: Genome-Wide Characterization and Expression Analysis.</title>
        <authorList>
            <person name="Li H."/>
            <person name="Li C."/>
            <person name="Deng Y."/>
            <person name="Jiang X."/>
            <person name="Lu S."/>
        </authorList>
    </citation>
    <scope>NUCLEOTIDE SEQUENCE</scope>
</reference>
<dbReference type="GO" id="GO:0008270">
    <property type="term" value="F:zinc ion binding"/>
    <property type="evidence" value="ECO:0007669"/>
    <property type="project" value="InterPro"/>
</dbReference>
<dbReference type="InterPro" id="IPR002885">
    <property type="entry name" value="PPR_rpt"/>
</dbReference>
<feature type="repeat" description="PPR" evidence="3">
    <location>
        <begin position="547"/>
        <end position="581"/>
    </location>
</feature>
<dbReference type="FunFam" id="1.25.40.10:FF:000285">
    <property type="entry name" value="Pentatricopeptide repeat-containing protein, chloroplastic"/>
    <property type="match status" value="1"/>
</dbReference>
<evidence type="ECO:0000259" key="5">
    <source>
        <dbReference type="Pfam" id="PF14432"/>
    </source>
</evidence>
<sequence length="854" mass="94928">MIRLSLPSAASPPLKPKNHSRHKTSTAKPPDIISFESLKSCLIRHADVGRVDEAISILDLMSRSNLCPDLTTYSVLLKSCIRTRNFQLGRAVHSKLAHSGLQLDAIVLNSLITLYSKCGDSRKAEEIFGSMGGARDLVSWSAMISGYAHSGLNFEAISLFFEMLEFGERPNQFCFSAAIRACSNREYARIGLVIFGFLMKTGYFESDVCVGCALIDLFAKGFGDLESAKKLFDEMPEKNSVSWTLMITRFMQMGSSMDSIELFSDMLIEGFVPDRFTFSSCLSACSELGLLHIGRQLHSWVVKTGLSLDVCVGCSLVDMYGKSTSDGSMDDSRKVFDRMPEHNVMSWTAIITGYVQKGGRDVEAIELYCRMITEGRVKPNHFTFASLLKACGNLFNPRLGQQIHGHAMKLSLAEISCVGNSLISMYAKMDRMEDARKAFEFLFEKNLVSFNALVDGYTRNIGSDEAFGLFNQIESASVGADAFTFASLLSGAASIGAVGKGEQLHARLLKAGFASNLCVCNALISMYTRCGNIEAGFQVFGEMEVRNVISWTSIITGFAKHGFARRALDLFEQMLDFGVKPNEVTYIAVLSACSHAGLIDEAWRHFNSMLKEHGVRPRMEHYACMVDVLGRSGYLDKAMKLIKQCLSLADALVWRTLLGACSVHGDAELGKHAAEMILEQDPDDPAAHVLLSNLYASTGQWEDVAKIRKGMKERNLVKEAGCSWIEIANNVHKFYVGDTKHPEAREIYEELERLVMKIKEMGYVPDTSFVLHEVEEEEKERYLFQHSEKIALAYGLISTAKAKPIRIFKNLRVCGDCHAAMKYASVASGREIVVRDSNRFHHIRGGRCSCNDYW</sequence>
<dbReference type="PROSITE" id="PS51375">
    <property type="entry name" value="PPR"/>
    <property type="match status" value="7"/>
</dbReference>
<dbReference type="PANTHER" id="PTHR47926">
    <property type="entry name" value="PENTATRICOPEPTIDE REPEAT-CONTAINING PROTEIN"/>
    <property type="match status" value="1"/>
</dbReference>
<evidence type="ECO:0000256" key="4">
    <source>
        <dbReference type="SAM" id="MobiDB-lite"/>
    </source>
</evidence>
<dbReference type="AlphaFoldDB" id="A0A678WD80"/>
<keyword evidence="2" id="KW-0677">Repeat</keyword>
<dbReference type="InterPro" id="IPR032867">
    <property type="entry name" value="DYW_dom"/>
</dbReference>
<reference evidence="6" key="2">
    <citation type="submission" date="2018-02" db="EMBL/GenBank/DDBJ databases">
        <authorList>
            <person name="Li H.Q."/>
            <person name="Lu S.F."/>
        </authorList>
    </citation>
    <scope>NUCLEOTIDE SEQUENCE</scope>
</reference>
<dbReference type="Pfam" id="PF14432">
    <property type="entry name" value="DYW_deaminase"/>
    <property type="match status" value="1"/>
</dbReference>
<organism evidence="6">
    <name type="scientific">Salvia miltiorrhiza</name>
    <name type="common">Chinese sage</name>
    <dbReference type="NCBI Taxonomy" id="226208"/>
    <lineage>
        <taxon>Eukaryota</taxon>
        <taxon>Viridiplantae</taxon>
        <taxon>Streptophyta</taxon>
        <taxon>Embryophyta</taxon>
        <taxon>Tracheophyta</taxon>
        <taxon>Spermatophyta</taxon>
        <taxon>Magnoliopsida</taxon>
        <taxon>eudicotyledons</taxon>
        <taxon>Gunneridae</taxon>
        <taxon>Pentapetalae</taxon>
        <taxon>asterids</taxon>
        <taxon>lamiids</taxon>
        <taxon>Lamiales</taxon>
        <taxon>Lamiaceae</taxon>
        <taxon>Nepetoideae</taxon>
        <taxon>Mentheae</taxon>
        <taxon>Salviinae</taxon>
        <taxon>Salvia</taxon>
        <taxon>Salvia incertae sedis</taxon>
    </lineage>
</organism>
<evidence type="ECO:0000256" key="3">
    <source>
        <dbReference type="PROSITE-ProRule" id="PRU00708"/>
    </source>
</evidence>
<feature type="repeat" description="PPR" evidence="3">
    <location>
        <begin position="239"/>
        <end position="273"/>
    </location>
</feature>
<feature type="repeat" description="PPR" evidence="3">
    <location>
        <begin position="582"/>
        <end position="617"/>
    </location>
</feature>
<dbReference type="GO" id="GO:0003723">
    <property type="term" value="F:RNA binding"/>
    <property type="evidence" value="ECO:0007669"/>
    <property type="project" value="InterPro"/>
</dbReference>
<dbReference type="SUPFAM" id="SSF48452">
    <property type="entry name" value="TPR-like"/>
    <property type="match status" value="1"/>
</dbReference>
<name>A0A678WD80_SALMI</name>
<dbReference type="InterPro" id="IPR046960">
    <property type="entry name" value="PPR_At4g14850-like_plant"/>
</dbReference>
<dbReference type="GO" id="GO:0009451">
    <property type="term" value="P:RNA modification"/>
    <property type="evidence" value="ECO:0007669"/>
    <property type="project" value="InterPro"/>
</dbReference>
<feature type="compositionally biased region" description="Basic residues" evidence="4">
    <location>
        <begin position="16"/>
        <end position="25"/>
    </location>
</feature>
<proteinExistence type="evidence at transcript level"/>
<comment type="similarity">
    <text evidence="1">Belongs to the PPR family. PCMP-H subfamily.</text>
</comment>
<dbReference type="Pfam" id="PF01535">
    <property type="entry name" value="PPR"/>
    <property type="match status" value="5"/>
</dbReference>
<dbReference type="InterPro" id="IPR046848">
    <property type="entry name" value="E_motif"/>
</dbReference>
<dbReference type="FunFam" id="1.25.40.10:FF:000344">
    <property type="entry name" value="Pentatricopeptide repeat-containing protein"/>
    <property type="match status" value="1"/>
</dbReference>
<dbReference type="FunFam" id="1.25.40.10:FF:000798">
    <property type="entry name" value="Pentatricopeptide repeat-containing protein At3g49170, chloroplastic"/>
    <property type="match status" value="1"/>
</dbReference>
<dbReference type="FunFam" id="1.25.40.10:FF:000436">
    <property type="entry name" value="Pentatricopeptide repeat-containing protein At5g39350 family"/>
    <property type="match status" value="1"/>
</dbReference>
<evidence type="ECO:0000256" key="2">
    <source>
        <dbReference type="ARBA" id="ARBA00022737"/>
    </source>
</evidence>
<feature type="compositionally biased region" description="Low complexity" evidence="4">
    <location>
        <begin position="1"/>
        <end position="12"/>
    </location>
</feature>
<feature type="repeat" description="PPR" evidence="3">
    <location>
        <begin position="69"/>
        <end position="103"/>
    </location>
</feature>
<dbReference type="InterPro" id="IPR011990">
    <property type="entry name" value="TPR-like_helical_dom_sf"/>
</dbReference>
<dbReference type="EMBL" id="MH004494">
    <property type="protein sequence ID" value="AYM00494.1"/>
    <property type="molecule type" value="mRNA"/>
</dbReference>
<evidence type="ECO:0000256" key="1">
    <source>
        <dbReference type="ARBA" id="ARBA00006643"/>
    </source>
</evidence>
<feature type="domain" description="DYW" evidence="5">
    <location>
        <begin position="762"/>
        <end position="854"/>
    </location>
</feature>
<dbReference type="PANTHER" id="PTHR47926:SF522">
    <property type="entry name" value="TETRATRICOPEPTIDE REPEAT-LIKE SUPERFAMILY PROTEIN"/>
    <property type="match status" value="1"/>
</dbReference>
<dbReference type="NCBIfam" id="TIGR00756">
    <property type="entry name" value="PPR"/>
    <property type="match status" value="4"/>
</dbReference>
<feature type="repeat" description="PPR" evidence="3">
    <location>
        <begin position="136"/>
        <end position="170"/>
    </location>
</feature>
<dbReference type="Pfam" id="PF13041">
    <property type="entry name" value="PPR_2"/>
    <property type="match status" value="2"/>
</dbReference>
<dbReference type="Pfam" id="PF13812">
    <property type="entry name" value="PPR_3"/>
    <property type="match status" value="1"/>
</dbReference>
<dbReference type="Gene3D" id="1.25.40.10">
    <property type="entry name" value="Tetratricopeptide repeat domain"/>
    <property type="match status" value="7"/>
</dbReference>
<feature type="repeat" description="PPR" evidence="3">
    <location>
        <begin position="516"/>
        <end position="546"/>
    </location>
</feature>
<protein>
    <submittedName>
        <fullName evidence="6">Pentatricopeptide repeat protein</fullName>
    </submittedName>
</protein>
<dbReference type="FunFam" id="1.25.40.10:FF:001050">
    <property type="entry name" value="Pentatricopeptide repeat-containing protein At2g33760"/>
    <property type="match status" value="1"/>
</dbReference>
<dbReference type="Pfam" id="PF20430">
    <property type="entry name" value="Eplus_motif"/>
    <property type="match status" value="1"/>
</dbReference>